<accession>A0ACD3A784</accession>
<evidence type="ECO:0000313" key="1">
    <source>
        <dbReference type="EMBL" id="TFK60697.1"/>
    </source>
</evidence>
<reference evidence="1 2" key="1">
    <citation type="journal article" date="2019" name="Nat. Ecol. Evol.">
        <title>Megaphylogeny resolves global patterns of mushroom evolution.</title>
        <authorList>
            <person name="Varga T."/>
            <person name="Krizsan K."/>
            <person name="Foldi C."/>
            <person name="Dima B."/>
            <person name="Sanchez-Garcia M."/>
            <person name="Sanchez-Ramirez S."/>
            <person name="Szollosi G.J."/>
            <person name="Szarkandi J.G."/>
            <person name="Papp V."/>
            <person name="Albert L."/>
            <person name="Andreopoulos W."/>
            <person name="Angelini C."/>
            <person name="Antonin V."/>
            <person name="Barry K.W."/>
            <person name="Bougher N.L."/>
            <person name="Buchanan P."/>
            <person name="Buyck B."/>
            <person name="Bense V."/>
            <person name="Catcheside P."/>
            <person name="Chovatia M."/>
            <person name="Cooper J."/>
            <person name="Damon W."/>
            <person name="Desjardin D."/>
            <person name="Finy P."/>
            <person name="Geml J."/>
            <person name="Haridas S."/>
            <person name="Hughes K."/>
            <person name="Justo A."/>
            <person name="Karasinski D."/>
            <person name="Kautmanova I."/>
            <person name="Kiss B."/>
            <person name="Kocsube S."/>
            <person name="Kotiranta H."/>
            <person name="LaButti K.M."/>
            <person name="Lechner B.E."/>
            <person name="Liimatainen K."/>
            <person name="Lipzen A."/>
            <person name="Lukacs Z."/>
            <person name="Mihaltcheva S."/>
            <person name="Morgado L.N."/>
            <person name="Niskanen T."/>
            <person name="Noordeloos M.E."/>
            <person name="Ohm R.A."/>
            <person name="Ortiz-Santana B."/>
            <person name="Ovrebo C."/>
            <person name="Racz N."/>
            <person name="Riley R."/>
            <person name="Savchenko A."/>
            <person name="Shiryaev A."/>
            <person name="Soop K."/>
            <person name="Spirin V."/>
            <person name="Szebenyi C."/>
            <person name="Tomsovsky M."/>
            <person name="Tulloss R.E."/>
            <person name="Uehling J."/>
            <person name="Grigoriev I.V."/>
            <person name="Vagvolgyi C."/>
            <person name="Papp T."/>
            <person name="Martin F.M."/>
            <person name="Miettinen O."/>
            <person name="Hibbett D.S."/>
            <person name="Nagy L.G."/>
        </authorList>
    </citation>
    <scope>NUCLEOTIDE SEQUENCE [LARGE SCALE GENOMIC DNA]</scope>
    <source>
        <strain evidence="1 2">NL-1719</strain>
    </source>
</reference>
<sequence>MASALVSEAQAHTDRGPLSLSLDTRPSSSPFPSPSSSFLPPPMPGAHEFALKPPKRVSASSVNGTTGSVVNSKRDTASEPPSTSATPVESSKSIPPPTVTVPTDPVSVVDSDVQMTSVSSPAVHNGETKTESSPHETTSSLHQLSASSYSSAPSSSFTTPTTSTTNLPLTPQAHHSLEDSLISSNPVVFTSPASASNSPTHNKKMSINVAGVTNNNNNWDNDNNGSNFNDPLPSPSISSNRPAPPSPAMSRRTSSIRSSRSRGSRPPSQAISRTNSVRKSSGSVGGGINPSLTSSPLLNATPERLSVHGTLFSSPTPVSLPPLQSETDDFPSPSTPVPPETPVTAQLPMDVDKSLSTPPTLVDSTPVQPVVYIKIRDYGFAIDNDKHHGLGPDVPRSNHVGRLNKYLRRGQRRTSTASSASSTISTSEEEAEEEDEEDGWGGFNFGQGRLNWSMGAAGAFGAGTTAGTLTPSKDGFPTQTDLERNFGLSGAADELDDEVYADAEEDEEGAGGYDDEEPLYPGLYRALYSFVPEGTAEMALEEDQIIKVVGRGGGVGWAVVVKNWIPDETNPESGLGKVLGEESQHALVPESYLEAVKLDCTDEEMEDSSAV</sequence>
<evidence type="ECO:0000313" key="2">
    <source>
        <dbReference type="Proteomes" id="UP000308600"/>
    </source>
</evidence>
<dbReference type="EMBL" id="ML208742">
    <property type="protein sequence ID" value="TFK60697.1"/>
    <property type="molecule type" value="Genomic_DNA"/>
</dbReference>
<organism evidence="1 2">
    <name type="scientific">Pluteus cervinus</name>
    <dbReference type="NCBI Taxonomy" id="181527"/>
    <lineage>
        <taxon>Eukaryota</taxon>
        <taxon>Fungi</taxon>
        <taxon>Dikarya</taxon>
        <taxon>Basidiomycota</taxon>
        <taxon>Agaricomycotina</taxon>
        <taxon>Agaricomycetes</taxon>
        <taxon>Agaricomycetidae</taxon>
        <taxon>Agaricales</taxon>
        <taxon>Pluteineae</taxon>
        <taxon>Pluteaceae</taxon>
        <taxon>Pluteus</taxon>
    </lineage>
</organism>
<name>A0ACD3A784_9AGAR</name>
<gene>
    <name evidence="1" type="ORF">BDN72DRAFT_501124</name>
</gene>
<protein>
    <submittedName>
        <fullName evidence="1">Uncharacterized protein</fullName>
    </submittedName>
</protein>
<keyword evidence="2" id="KW-1185">Reference proteome</keyword>
<proteinExistence type="predicted"/>
<dbReference type="Proteomes" id="UP000308600">
    <property type="component" value="Unassembled WGS sequence"/>
</dbReference>